<proteinExistence type="predicted"/>
<feature type="compositionally biased region" description="Low complexity" evidence="1">
    <location>
        <begin position="237"/>
        <end position="252"/>
    </location>
</feature>
<evidence type="ECO:0000256" key="2">
    <source>
        <dbReference type="SAM" id="Phobius"/>
    </source>
</evidence>
<evidence type="ECO:0000256" key="1">
    <source>
        <dbReference type="SAM" id="MobiDB-lite"/>
    </source>
</evidence>
<evidence type="ECO:0000313" key="4">
    <source>
        <dbReference type="Proteomes" id="UP001292094"/>
    </source>
</evidence>
<keyword evidence="4" id="KW-1185">Reference proteome</keyword>
<sequence length="281" mass="31901">MAQWQEGWGDTETQTPSLHFLCQHHWTCHSLTYLIARPPIPTTGVKMKEPRYFSCFSPLFIGYKGVMVATGVALFLYVLIFTDHLSETLFDFCISEVETPVSNLKCACIKAYDAIALESLACVWTVLEFLSSVMLIVGVKKGKACLVFPACLKLSLDLNLMVLLVLKVWQFNIRLPVNLVMTFAASSYIIISFIVYSLCVLTSLFWRLLKRRPPPLLQQRLLQNNITATTTNMTPTTITIIPPNKNNNNNNNNKEEYNDDNNDDGDRYSMDKVDKMKLIVV</sequence>
<feature type="transmembrane region" description="Helical" evidence="2">
    <location>
        <begin position="114"/>
        <end position="137"/>
    </location>
</feature>
<gene>
    <name evidence="3" type="ORF">Pmani_025936</name>
</gene>
<accession>A0AAE1P746</accession>
<dbReference type="Proteomes" id="UP001292094">
    <property type="component" value="Unassembled WGS sequence"/>
</dbReference>
<evidence type="ECO:0000313" key="3">
    <source>
        <dbReference type="EMBL" id="KAK4301946.1"/>
    </source>
</evidence>
<feature type="transmembrane region" description="Helical" evidence="2">
    <location>
        <begin position="56"/>
        <end position="80"/>
    </location>
</feature>
<dbReference type="AlphaFoldDB" id="A0AAE1P746"/>
<reference evidence="3" key="1">
    <citation type="submission" date="2023-11" db="EMBL/GenBank/DDBJ databases">
        <title>Genome assemblies of two species of porcelain crab, Petrolisthes cinctipes and Petrolisthes manimaculis (Anomura: Porcellanidae).</title>
        <authorList>
            <person name="Angst P."/>
        </authorList>
    </citation>
    <scope>NUCLEOTIDE SEQUENCE</scope>
    <source>
        <strain evidence="3">PB745_02</strain>
        <tissue evidence="3">Gill</tissue>
    </source>
</reference>
<protein>
    <submittedName>
        <fullName evidence="3">Uncharacterized protein</fullName>
    </submittedName>
</protein>
<feature type="transmembrane region" description="Helical" evidence="2">
    <location>
        <begin position="144"/>
        <end position="166"/>
    </location>
</feature>
<feature type="region of interest" description="Disordered" evidence="1">
    <location>
        <begin position="237"/>
        <end position="269"/>
    </location>
</feature>
<keyword evidence="2" id="KW-0472">Membrane</keyword>
<organism evidence="3 4">
    <name type="scientific">Petrolisthes manimaculis</name>
    <dbReference type="NCBI Taxonomy" id="1843537"/>
    <lineage>
        <taxon>Eukaryota</taxon>
        <taxon>Metazoa</taxon>
        <taxon>Ecdysozoa</taxon>
        <taxon>Arthropoda</taxon>
        <taxon>Crustacea</taxon>
        <taxon>Multicrustacea</taxon>
        <taxon>Malacostraca</taxon>
        <taxon>Eumalacostraca</taxon>
        <taxon>Eucarida</taxon>
        <taxon>Decapoda</taxon>
        <taxon>Pleocyemata</taxon>
        <taxon>Anomura</taxon>
        <taxon>Galatheoidea</taxon>
        <taxon>Porcellanidae</taxon>
        <taxon>Petrolisthes</taxon>
    </lineage>
</organism>
<keyword evidence="2" id="KW-1133">Transmembrane helix</keyword>
<keyword evidence="2" id="KW-0812">Transmembrane</keyword>
<name>A0AAE1P746_9EUCA</name>
<dbReference type="EMBL" id="JAWZYT010002806">
    <property type="protein sequence ID" value="KAK4301946.1"/>
    <property type="molecule type" value="Genomic_DNA"/>
</dbReference>
<comment type="caution">
    <text evidence="3">The sequence shown here is derived from an EMBL/GenBank/DDBJ whole genome shotgun (WGS) entry which is preliminary data.</text>
</comment>
<feature type="transmembrane region" description="Helical" evidence="2">
    <location>
        <begin position="186"/>
        <end position="209"/>
    </location>
</feature>